<dbReference type="Proteomes" id="UP000190774">
    <property type="component" value="Unassembled WGS sequence"/>
</dbReference>
<dbReference type="AlphaFoldDB" id="A0A1T4YGZ6"/>
<keyword evidence="2" id="KW-1185">Reference proteome</keyword>
<name>A0A1T4YGZ6_9BACT</name>
<evidence type="ECO:0000313" key="1">
    <source>
        <dbReference type="EMBL" id="SKB00838.1"/>
    </source>
</evidence>
<dbReference type="EMBL" id="FUYE01000011">
    <property type="protein sequence ID" value="SKB00838.1"/>
    <property type="molecule type" value="Genomic_DNA"/>
</dbReference>
<gene>
    <name evidence="1" type="ORF">SAMN02745166_03236</name>
</gene>
<evidence type="ECO:0000313" key="2">
    <source>
        <dbReference type="Proteomes" id="UP000190774"/>
    </source>
</evidence>
<proteinExistence type="predicted"/>
<dbReference type="OrthoDB" id="192751at2"/>
<protein>
    <submittedName>
        <fullName evidence="1">Uncharacterized protein</fullName>
    </submittedName>
</protein>
<dbReference type="STRING" id="48467.SAMN02745166_03236"/>
<organism evidence="1 2">
    <name type="scientific">Prosthecobacter debontii</name>
    <dbReference type="NCBI Taxonomy" id="48467"/>
    <lineage>
        <taxon>Bacteria</taxon>
        <taxon>Pseudomonadati</taxon>
        <taxon>Verrucomicrobiota</taxon>
        <taxon>Verrucomicrobiia</taxon>
        <taxon>Verrucomicrobiales</taxon>
        <taxon>Verrucomicrobiaceae</taxon>
        <taxon>Prosthecobacter</taxon>
    </lineage>
</organism>
<sequence>MPIRTTVTIALLILTVVFSWSREVQSHGLLFERWLRESFFGGYHPQAYTQKWDIPAEANLNHSKIPVNPKAVKYGSPIGLGDAIRPFEIEEPFLLTVGCWQQVNESEKRRVNAQVVRIEPSQGRKLWGDITLADLERLLTVIENKLLT</sequence>
<reference evidence="2" key="1">
    <citation type="submission" date="2017-02" db="EMBL/GenBank/DDBJ databases">
        <authorList>
            <person name="Varghese N."/>
            <person name="Submissions S."/>
        </authorList>
    </citation>
    <scope>NUCLEOTIDE SEQUENCE [LARGE SCALE GENOMIC DNA]</scope>
    <source>
        <strain evidence="2">ATCC 700200</strain>
    </source>
</reference>
<dbReference type="RefSeq" id="WP_078814425.1">
    <property type="nucleotide sequence ID" value="NZ_FUYE01000011.1"/>
</dbReference>
<accession>A0A1T4YGZ6</accession>